<comment type="caution">
    <text evidence="1">The sequence shown here is derived from an EMBL/GenBank/DDBJ whole genome shotgun (WGS) entry which is preliminary data.</text>
</comment>
<dbReference type="AlphaFoldDB" id="A0A2P6SCJ9"/>
<proteinExistence type="predicted"/>
<dbReference type="Proteomes" id="UP000238479">
    <property type="component" value="Chromosome 1"/>
</dbReference>
<gene>
    <name evidence="1" type="ORF">RchiOBHm_Chr1g0336011</name>
</gene>
<dbReference type="Gramene" id="PRQ56404">
    <property type="protein sequence ID" value="PRQ56404"/>
    <property type="gene ID" value="RchiOBHm_Chr1g0336011"/>
</dbReference>
<dbReference type="EMBL" id="PDCK01000039">
    <property type="protein sequence ID" value="PRQ56404.1"/>
    <property type="molecule type" value="Genomic_DNA"/>
</dbReference>
<accession>A0A2P6SCJ9</accession>
<keyword evidence="2" id="KW-1185">Reference proteome</keyword>
<sequence>MCYIYKSKTLANLSSKTWNLSRILLPSRIDLSHKIQSSQSKSIIDFELFLLRIPSLNDLSAELLLGFGRTTPTLPCSPFV</sequence>
<protein>
    <submittedName>
        <fullName evidence="1">Uncharacterized protein</fullName>
    </submittedName>
</protein>
<evidence type="ECO:0000313" key="2">
    <source>
        <dbReference type="Proteomes" id="UP000238479"/>
    </source>
</evidence>
<organism evidence="1 2">
    <name type="scientific">Rosa chinensis</name>
    <name type="common">China rose</name>
    <dbReference type="NCBI Taxonomy" id="74649"/>
    <lineage>
        <taxon>Eukaryota</taxon>
        <taxon>Viridiplantae</taxon>
        <taxon>Streptophyta</taxon>
        <taxon>Embryophyta</taxon>
        <taxon>Tracheophyta</taxon>
        <taxon>Spermatophyta</taxon>
        <taxon>Magnoliopsida</taxon>
        <taxon>eudicotyledons</taxon>
        <taxon>Gunneridae</taxon>
        <taxon>Pentapetalae</taxon>
        <taxon>rosids</taxon>
        <taxon>fabids</taxon>
        <taxon>Rosales</taxon>
        <taxon>Rosaceae</taxon>
        <taxon>Rosoideae</taxon>
        <taxon>Rosoideae incertae sedis</taxon>
        <taxon>Rosa</taxon>
    </lineage>
</organism>
<evidence type="ECO:0000313" key="1">
    <source>
        <dbReference type="EMBL" id="PRQ56404.1"/>
    </source>
</evidence>
<reference evidence="1 2" key="1">
    <citation type="journal article" date="2018" name="Nat. Genet.">
        <title>The Rosa genome provides new insights in the design of modern roses.</title>
        <authorList>
            <person name="Bendahmane M."/>
        </authorList>
    </citation>
    <scope>NUCLEOTIDE SEQUENCE [LARGE SCALE GENOMIC DNA]</scope>
    <source>
        <strain evidence="2">cv. Old Blush</strain>
    </source>
</reference>
<name>A0A2P6SCJ9_ROSCH</name>